<dbReference type="RefSeq" id="WP_105492413.1">
    <property type="nucleotide sequence ID" value="NZ_JAOVUS010000026.1"/>
</dbReference>
<evidence type="ECO:0000313" key="2">
    <source>
        <dbReference type="Proteomes" id="UP000531916"/>
    </source>
</evidence>
<dbReference type="Gene3D" id="2.40.160.10">
    <property type="entry name" value="Porin"/>
    <property type="match status" value="1"/>
</dbReference>
<dbReference type="EMBL" id="AASEPP010000116">
    <property type="protein sequence ID" value="EFC2249569.1"/>
    <property type="molecule type" value="Genomic_DNA"/>
</dbReference>
<evidence type="ECO:0000313" key="1">
    <source>
        <dbReference type="EMBL" id="EFC2249569.1"/>
    </source>
</evidence>
<protein>
    <submittedName>
        <fullName evidence="1">Glucuronide uptake porin UidC</fullName>
    </submittedName>
</protein>
<dbReference type="AlphaFoldDB" id="A0A826XRC1"/>
<gene>
    <name evidence="1" type="primary">uidC</name>
    <name evidence="1" type="ORF">E5H86_28305</name>
</gene>
<proteinExistence type="predicted"/>
<dbReference type="NCBIfam" id="NF008479">
    <property type="entry name" value="PRK11379.1"/>
    <property type="match status" value="1"/>
</dbReference>
<reference evidence="1 2" key="1">
    <citation type="submission" date="2019-04" db="EMBL/GenBank/DDBJ databases">
        <authorList>
            <consortium name="NARMS: The National Antimicrobial Resistance Monitoring System"/>
        </authorList>
    </citation>
    <scope>NUCLEOTIDE SEQUENCE [LARGE SCALE GENOMIC DNA]</scope>
    <source>
        <strain evidence="1 2">FSIS11919500</strain>
    </source>
</reference>
<accession>A0A826XRC1</accession>
<dbReference type="Proteomes" id="UP000531916">
    <property type="component" value="Unassembled WGS sequence"/>
</dbReference>
<comment type="caution">
    <text evidence="1">The sequence shown here is derived from an EMBL/GenBank/DDBJ whole genome shotgun (WGS) entry which is preliminary data.</text>
</comment>
<dbReference type="InterPro" id="IPR023614">
    <property type="entry name" value="Porin_dom_sf"/>
</dbReference>
<name>A0A826XRC1_ECOLX</name>
<organism evidence="1 2">
    <name type="scientific">Escherichia coli</name>
    <dbReference type="NCBI Taxonomy" id="562"/>
    <lineage>
        <taxon>Bacteria</taxon>
        <taxon>Pseudomonadati</taxon>
        <taxon>Pseudomonadota</taxon>
        <taxon>Gammaproteobacteria</taxon>
        <taxon>Enterobacterales</taxon>
        <taxon>Enterobacteriaceae</taxon>
        <taxon>Escherichia</taxon>
    </lineage>
</organism>
<sequence length="414" mass="47272">MNKRYLIIFLAVLPLMVSAKKNEDTLRFRLKNEMRRASKPSAGAAKDIYAWVQGGMIDFSSKYYRDMFSIEFGGYYVYKLGARYSMSTRAYLDGHDSFGFMSAALKIKPTDNIYIKLGRFSTDSGYGSLPYAVPLIDIASNRTLPGMSEGVLFYYNYDNSLDIWGLWRNGVFTSYDSEYGVRNDGIDSGCPGKKYDIHRPLNMLALSWHNTSGRYSLGGSYQKDDSVQILGELNKKFKIRERDSVKSQLKFFYAELEGFNKEKKRRAGEPDDTYLLSGQISFNTPDFGAFVSAGYINHAISGTNVDTDRSYVYSLSIDRNKEQMYSFQTGFTYNITPELSVMFAPMMTHGYESSRKDVEIQGACILGAMTYNINNGPNIFLSADRCREKRDGSRFGDRLNYWDVKLSIRYDIYI</sequence>